<keyword evidence="2" id="KW-1185">Reference proteome</keyword>
<reference evidence="1 2" key="1">
    <citation type="journal article" date="2012" name="J. Bacteriol.">
        <title>Draft Genome Sequence of the Purple Photosynthetic Bacterium Phaeospirillum molischianum DSM120, a Particularly Versatile Bacterium.</title>
        <authorList>
            <person name="Duquesne K."/>
            <person name="Prima V."/>
            <person name="Ji B."/>
            <person name="Rouy Z."/>
            <person name="Medigue C."/>
            <person name="Talla E."/>
            <person name="Sturgis J.N."/>
        </authorList>
    </citation>
    <scope>NUCLEOTIDE SEQUENCE [LARGE SCALE GENOMIC DNA]</scope>
    <source>
        <strain evidence="2">DSM120</strain>
    </source>
</reference>
<dbReference type="AlphaFoldDB" id="H8FSQ2"/>
<organism evidence="1 2">
    <name type="scientific">Magnetospirillum molischianum DSM 120</name>
    <dbReference type="NCBI Taxonomy" id="1150626"/>
    <lineage>
        <taxon>Bacteria</taxon>
        <taxon>Pseudomonadati</taxon>
        <taxon>Pseudomonadota</taxon>
        <taxon>Alphaproteobacteria</taxon>
        <taxon>Rhodospirillales</taxon>
        <taxon>Rhodospirillaceae</taxon>
        <taxon>Magnetospirillum</taxon>
    </lineage>
</organism>
<protein>
    <submittedName>
        <fullName evidence="1">Uncharacterized protein</fullName>
    </submittedName>
</protein>
<name>H8FSQ2_MAGML</name>
<gene>
    <name evidence="1" type="ORF">PHAMO_270231</name>
</gene>
<dbReference type="EMBL" id="CAHP01000020">
    <property type="protein sequence ID" value="CCG41390.1"/>
    <property type="molecule type" value="Genomic_DNA"/>
</dbReference>
<proteinExistence type="predicted"/>
<sequence length="121" mass="12997">MAAQIRHQVAANEASGAADYDERVFVENAVQSIHLSEAPHSFLPFDLATRSCYRSGRCCLCVTAPSHFWCTARGAERLAGKILERSFTNIGLSGYPGLSLNVNCNLLPLVGHGIAVIAILP</sequence>
<evidence type="ECO:0000313" key="2">
    <source>
        <dbReference type="Proteomes" id="UP000004169"/>
    </source>
</evidence>
<comment type="caution">
    <text evidence="1">The sequence shown here is derived from an EMBL/GenBank/DDBJ whole genome shotgun (WGS) entry which is preliminary data.</text>
</comment>
<dbReference type="Proteomes" id="UP000004169">
    <property type="component" value="Unassembled WGS sequence"/>
</dbReference>
<accession>H8FSQ2</accession>
<evidence type="ECO:0000313" key="1">
    <source>
        <dbReference type="EMBL" id="CCG41390.1"/>
    </source>
</evidence>